<evidence type="ECO:0000313" key="1">
    <source>
        <dbReference type="EMBL" id="GID61365.1"/>
    </source>
</evidence>
<protein>
    <submittedName>
        <fullName evidence="1">Uncharacterized protein</fullName>
    </submittedName>
</protein>
<keyword evidence="2" id="KW-1185">Reference proteome</keyword>
<reference evidence="1 2" key="1">
    <citation type="submission" date="2021-01" db="EMBL/GenBank/DDBJ databases">
        <title>Whole genome shotgun sequence of Actinoplanes couchii NBRC 106145.</title>
        <authorList>
            <person name="Komaki H."/>
            <person name="Tamura T."/>
        </authorList>
    </citation>
    <scope>NUCLEOTIDE SEQUENCE [LARGE SCALE GENOMIC DNA]</scope>
    <source>
        <strain evidence="1 2">NBRC 106145</strain>
    </source>
</reference>
<organism evidence="1 2">
    <name type="scientific">Actinoplanes couchii</name>
    <dbReference type="NCBI Taxonomy" id="403638"/>
    <lineage>
        <taxon>Bacteria</taxon>
        <taxon>Bacillati</taxon>
        <taxon>Actinomycetota</taxon>
        <taxon>Actinomycetes</taxon>
        <taxon>Micromonosporales</taxon>
        <taxon>Micromonosporaceae</taxon>
        <taxon>Actinoplanes</taxon>
    </lineage>
</organism>
<dbReference type="RefSeq" id="WP_275415994.1">
    <property type="nucleotide sequence ID" value="NZ_BOMG01000125.1"/>
</dbReference>
<sequence>MALVIHVENQLHERGRTVLNAEVRDADVEAEEQSGYLFIQGD</sequence>
<dbReference type="EMBL" id="BOMG01000125">
    <property type="protein sequence ID" value="GID61365.1"/>
    <property type="molecule type" value="Genomic_DNA"/>
</dbReference>
<comment type="caution">
    <text evidence="1">The sequence shown here is derived from an EMBL/GenBank/DDBJ whole genome shotgun (WGS) entry which is preliminary data.</text>
</comment>
<dbReference type="Proteomes" id="UP000612282">
    <property type="component" value="Unassembled WGS sequence"/>
</dbReference>
<accession>A0ABQ3XSI0</accession>
<proteinExistence type="predicted"/>
<name>A0ABQ3XSI0_9ACTN</name>
<gene>
    <name evidence="1" type="ORF">Aco03nite_097690</name>
</gene>
<evidence type="ECO:0000313" key="2">
    <source>
        <dbReference type="Proteomes" id="UP000612282"/>
    </source>
</evidence>